<reference evidence="2" key="1">
    <citation type="journal article" date="2016" name="Nat. Commun.">
        <title>Genome analysis of three Pneumocystis species reveals adaptation mechanisms to life exclusively in mammalian hosts.</title>
        <authorList>
            <person name="Ma L."/>
            <person name="Chen Z."/>
            <person name="Huang D.W."/>
            <person name="Kutty G."/>
            <person name="Ishihara M."/>
            <person name="Wang H."/>
            <person name="Abouelleil A."/>
            <person name="Bishop L."/>
            <person name="Davey E."/>
            <person name="Deng R."/>
            <person name="Deng X."/>
            <person name="Fan L."/>
            <person name="Fantoni G."/>
            <person name="Fitzgerald M."/>
            <person name="Gogineni E."/>
            <person name="Goldberg J.M."/>
            <person name="Handley G."/>
            <person name="Hu X."/>
            <person name="Huber C."/>
            <person name="Jiao X."/>
            <person name="Jones K."/>
            <person name="Levin J.Z."/>
            <person name="Liu Y."/>
            <person name="Macdonald P."/>
            <person name="Melnikov A."/>
            <person name="Raley C."/>
            <person name="Sassi M."/>
            <person name="Sherman B.T."/>
            <person name="Song X."/>
            <person name="Sykes S."/>
            <person name="Tran B."/>
            <person name="Walsh L."/>
            <person name="Xia Y."/>
            <person name="Yang J."/>
            <person name="Young S."/>
            <person name="Zeng Q."/>
            <person name="Zheng X."/>
            <person name="Stephens R."/>
            <person name="Nusbaum C."/>
            <person name="Birren B.W."/>
            <person name="Azadi P."/>
            <person name="Lempicki R.A."/>
            <person name="Cuomo C.A."/>
            <person name="Kovacs J.A."/>
        </authorList>
    </citation>
    <scope>NUCLEOTIDE SEQUENCE [LARGE SCALE GENOMIC DNA]</scope>
    <source>
        <strain evidence="2">B80</strain>
    </source>
</reference>
<organism evidence="1 2">
    <name type="scientific">Pneumocystis carinii (strain B80)</name>
    <name type="common">Rat pneumocystis pneumonia agent</name>
    <name type="synonym">Pneumocystis carinii f. sp. carinii</name>
    <dbReference type="NCBI Taxonomy" id="1408658"/>
    <lineage>
        <taxon>Eukaryota</taxon>
        <taxon>Fungi</taxon>
        <taxon>Dikarya</taxon>
        <taxon>Ascomycota</taxon>
        <taxon>Taphrinomycotina</taxon>
        <taxon>Pneumocystomycetes</taxon>
        <taxon>Pneumocystaceae</taxon>
        <taxon>Pneumocystis</taxon>
    </lineage>
</organism>
<dbReference type="VEuPathDB" id="FungiDB:T552_02160"/>
<sequence>MSFLKEQTVLFLDEFERSELFPTDIALSDERVFYDVEEGVNSEEKQTYLSVLKKSGKKSRKKRKKVLSLLNEEKAIWSSQELTKLRILKKFMKTVDSERFSQLSRLLLNNRSEEEVNKRFFDLEKPNCSNKPASALQKLIEYEDMLDSQDISKKKGNIDKVLGLLNHFEPVNTLKTNEMDIVLGLTGNNIENKKNMMDLVLGLNRTETMK</sequence>
<dbReference type="Proteomes" id="UP000054454">
    <property type="component" value="Unassembled WGS sequence"/>
</dbReference>
<keyword evidence="2" id="KW-1185">Reference proteome</keyword>
<comment type="caution">
    <text evidence="1">The sequence shown here is derived from an EMBL/GenBank/DDBJ whole genome shotgun (WGS) entry which is preliminary data.</text>
</comment>
<evidence type="ECO:0000313" key="1">
    <source>
        <dbReference type="EMBL" id="KTW27720.1"/>
    </source>
</evidence>
<protein>
    <submittedName>
        <fullName evidence="1">Uncharacterized protein</fullName>
    </submittedName>
</protein>
<dbReference type="GeneID" id="28936918"/>
<accession>A0A0W4ZH73</accession>
<proteinExistence type="predicted"/>
<dbReference type="AlphaFoldDB" id="A0A0W4ZH73"/>
<evidence type="ECO:0000313" key="2">
    <source>
        <dbReference type="Proteomes" id="UP000054454"/>
    </source>
</evidence>
<gene>
    <name evidence="1" type="ORF">T552_02160</name>
</gene>
<dbReference type="OrthoDB" id="5388821at2759"/>
<dbReference type="RefSeq" id="XP_018225602.1">
    <property type="nucleotide sequence ID" value="XM_018370715.1"/>
</dbReference>
<name>A0A0W4ZH73_PNEC8</name>
<dbReference type="EMBL" id="LFVZ01000009">
    <property type="protein sequence ID" value="KTW27720.1"/>
    <property type="molecule type" value="Genomic_DNA"/>
</dbReference>